<dbReference type="Proteomes" id="UP000886653">
    <property type="component" value="Unassembled WGS sequence"/>
</dbReference>
<comment type="caution">
    <text evidence="1">The sequence shown here is derived from an EMBL/GenBank/DDBJ whole genome shotgun (WGS) entry which is preliminary data.</text>
</comment>
<proteinExistence type="predicted"/>
<dbReference type="AlphaFoldDB" id="A0A9P6TE79"/>
<gene>
    <name evidence="1" type="ORF">CROQUDRAFT_654649</name>
</gene>
<reference evidence="1" key="1">
    <citation type="submission" date="2013-11" db="EMBL/GenBank/DDBJ databases">
        <title>Genome sequence of the fusiform rust pathogen reveals effectors for host alternation and coevolution with pine.</title>
        <authorList>
            <consortium name="DOE Joint Genome Institute"/>
            <person name="Smith K."/>
            <person name="Pendleton A."/>
            <person name="Kubisiak T."/>
            <person name="Anderson C."/>
            <person name="Salamov A."/>
            <person name="Aerts A."/>
            <person name="Riley R."/>
            <person name="Clum A."/>
            <person name="Lindquist E."/>
            <person name="Ence D."/>
            <person name="Campbell M."/>
            <person name="Kronenberg Z."/>
            <person name="Feau N."/>
            <person name="Dhillon B."/>
            <person name="Hamelin R."/>
            <person name="Burleigh J."/>
            <person name="Smith J."/>
            <person name="Yandell M."/>
            <person name="Nelson C."/>
            <person name="Grigoriev I."/>
            <person name="Davis J."/>
        </authorList>
    </citation>
    <scope>NUCLEOTIDE SEQUENCE</scope>
    <source>
        <strain evidence="1">G11</strain>
    </source>
</reference>
<protein>
    <submittedName>
        <fullName evidence="1">Uncharacterized protein</fullName>
    </submittedName>
</protein>
<accession>A0A9P6TE79</accession>
<organism evidence="1 2">
    <name type="scientific">Cronartium quercuum f. sp. fusiforme G11</name>
    <dbReference type="NCBI Taxonomy" id="708437"/>
    <lineage>
        <taxon>Eukaryota</taxon>
        <taxon>Fungi</taxon>
        <taxon>Dikarya</taxon>
        <taxon>Basidiomycota</taxon>
        <taxon>Pucciniomycotina</taxon>
        <taxon>Pucciniomycetes</taxon>
        <taxon>Pucciniales</taxon>
        <taxon>Coleosporiaceae</taxon>
        <taxon>Cronartium</taxon>
    </lineage>
</organism>
<name>A0A9P6TE79_9BASI</name>
<keyword evidence="2" id="KW-1185">Reference proteome</keyword>
<evidence type="ECO:0000313" key="2">
    <source>
        <dbReference type="Proteomes" id="UP000886653"/>
    </source>
</evidence>
<sequence length="60" mass="6858">MPWFTRTPAQCAPVRQCEAKNPGQICLYSRNPPPRGVAISRNMARSYRMRIATDHNTVKL</sequence>
<dbReference type="EMBL" id="MU167235">
    <property type="protein sequence ID" value="KAG0148569.1"/>
    <property type="molecule type" value="Genomic_DNA"/>
</dbReference>
<evidence type="ECO:0000313" key="1">
    <source>
        <dbReference type="EMBL" id="KAG0148569.1"/>
    </source>
</evidence>